<accession>A0A2W1N0D3</accession>
<name>A0A2W1N0D3_9FLAO</name>
<keyword evidence="1" id="KW-1133">Transmembrane helix</keyword>
<sequence>MDKTINVADGVSFQYFYIGLVAFIISVLCILSADYRILGIVMLLPAIFIFLSIKGTLIDIENKRMKNYLNILNFKIGKWQGLEKFTRIELLLNSQSQTMNHRSISNNIKVRSFFIALTNDQKEKVELKEFTDYEKAKKSLSALGEALNLEIVDRKEIINNMNKSRQR</sequence>
<dbReference type="AlphaFoldDB" id="A0A2W1N0D3"/>
<comment type="caution">
    <text evidence="2">The sequence shown here is derived from an EMBL/GenBank/DDBJ whole genome shotgun (WGS) entry which is preliminary data.</text>
</comment>
<keyword evidence="1" id="KW-0812">Transmembrane</keyword>
<reference evidence="2 3" key="1">
    <citation type="submission" date="2018-06" db="EMBL/GenBank/DDBJ databases">
        <title>The draft genome sequence of Crocinitomix sp. SM1701.</title>
        <authorList>
            <person name="Zhang X."/>
        </authorList>
    </citation>
    <scope>NUCLEOTIDE SEQUENCE [LARGE SCALE GENOMIC DNA]</scope>
    <source>
        <strain evidence="2 3">SM1701</strain>
    </source>
</reference>
<gene>
    <name evidence="2" type="ORF">DNU06_07885</name>
</gene>
<feature type="transmembrane region" description="Helical" evidence="1">
    <location>
        <begin position="12"/>
        <end position="33"/>
    </location>
</feature>
<dbReference type="RefSeq" id="WP_111062709.1">
    <property type="nucleotide sequence ID" value="NZ_JBHUCU010000016.1"/>
</dbReference>
<proteinExistence type="predicted"/>
<evidence type="ECO:0008006" key="4">
    <source>
        <dbReference type="Google" id="ProtNLM"/>
    </source>
</evidence>
<organism evidence="2 3">
    <name type="scientific">Putridiphycobacter roseus</name>
    <dbReference type="NCBI Taxonomy" id="2219161"/>
    <lineage>
        <taxon>Bacteria</taxon>
        <taxon>Pseudomonadati</taxon>
        <taxon>Bacteroidota</taxon>
        <taxon>Flavobacteriia</taxon>
        <taxon>Flavobacteriales</taxon>
        <taxon>Crocinitomicaceae</taxon>
        <taxon>Putridiphycobacter</taxon>
    </lineage>
</organism>
<dbReference type="EMBL" id="QKSB01000004">
    <property type="protein sequence ID" value="PZE17184.1"/>
    <property type="molecule type" value="Genomic_DNA"/>
</dbReference>
<evidence type="ECO:0000313" key="2">
    <source>
        <dbReference type="EMBL" id="PZE17184.1"/>
    </source>
</evidence>
<evidence type="ECO:0000313" key="3">
    <source>
        <dbReference type="Proteomes" id="UP000249248"/>
    </source>
</evidence>
<dbReference type="Proteomes" id="UP000249248">
    <property type="component" value="Unassembled WGS sequence"/>
</dbReference>
<evidence type="ECO:0000256" key="1">
    <source>
        <dbReference type="SAM" id="Phobius"/>
    </source>
</evidence>
<dbReference type="OrthoDB" id="1467785at2"/>
<keyword evidence="1" id="KW-0472">Membrane</keyword>
<feature type="transmembrane region" description="Helical" evidence="1">
    <location>
        <begin position="39"/>
        <end position="57"/>
    </location>
</feature>
<protein>
    <recommendedName>
        <fullName evidence="4">DUF304 domain-containing protein</fullName>
    </recommendedName>
</protein>
<keyword evidence="3" id="KW-1185">Reference proteome</keyword>